<dbReference type="GO" id="GO:0008270">
    <property type="term" value="F:zinc ion binding"/>
    <property type="evidence" value="ECO:0007669"/>
    <property type="project" value="InterPro"/>
</dbReference>
<dbReference type="GO" id="GO:0000981">
    <property type="term" value="F:DNA-binding transcription factor activity, RNA polymerase II-specific"/>
    <property type="evidence" value="ECO:0007669"/>
    <property type="project" value="InterPro"/>
</dbReference>
<dbReference type="Gene3D" id="4.10.240.10">
    <property type="entry name" value="Zn(2)-C6 fungal-type DNA-binding domain"/>
    <property type="match status" value="1"/>
</dbReference>
<dbReference type="Proteomes" id="UP000696573">
    <property type="component" value="Unassembled WGS sequence"/>
</dbReference>
<dbReference type="PROSITE" id="PS50048">
    <property type="entry name" value="ZN2_CY6_FUNGAL_2"/>
    <property type="match status" value="1"/>
</dbReference>
<evidence type="ECO:0000313" key="7">
    <source>
        <dbReference type="EMBL" id="CAH0041842.1"/>
    </source>
</evidence>
<proteinExistence type="predicted"/>
<dbReference type="InterPro" id="IPR050815">
    <property type="entry name" value="TF_fung"/>
</dbReference>
<dbReference type="InterPro" id="IPR036864">
    <property type="entry name" value="Zn2-C6_fun-type_DNA-bd_sf"/>
</dbReference>
<keyword evidence="8" id="KW-1185">Reference proteome</keyword>
<keyword evidence="2" id="KW-0479">Metal-binding</keyword>
<dbReference type="PROSITE" id="PS00463">
    <property type="entry name" value="ZN2_CY6_FUNGAL_1"/>
    <property type="match status" value="1"/>
</dbReference>
<name>A0A9N9W3E6_9HYPO</name>
<organism evidence="7 8">
    <name type="scientific">Clonostachys rhizophaga</name>
    <dbReference type="NCBI Taxonomy" id="160324"/>
    <lineage>
        <taxon>Eukaryota</taxon>
        <taxon>Fungi</taxon>
        <taxon>Dikarya</taxon>
        <taxon>Ascomycota</taxon>
        <taxon>Pezizomycotina</taxon>
        <taxon>Sordariomycetes</taxon>
        <taxon>Hypocreomycetidae</taxon>
        <taxon>Hypocreales</taxon>
        <taxon>Bionectriaceae</taxon>
        <taxon>Clonostachys</taxon>
    </lineage>
</organism>
<reference evidence="7" key="1">
    <citation type="submission" date="2021-10" db="EMBL/GenBank/DDBJ databases">
        <authorList>
            <person name="Piombo E."/>
        </authorList>
    </citation>
    <scope>NUCLEOTIDE SEQUENCE</scope>
</reference>
<protein>
    <recommendedName>
        <fullName evidence="6">Zn(2)-C6 fungal-type domain-containing protein</fullName>
    </recommendedName>
</protein>
<keyword evidence="3" id="KW-0805">Transcription regulation</keyword>
<dbReference type="CDD" id="cd00067">
    <property type="entry name" value="GAL4"/>
    <property type="match status" value="1"/>
</dbReference>
<comment type="subcellular location">
    <subcellularLocation>
        <location evidence="1">Nucleus</location>
    </subcellularLocation>
</comment>
<dbReference type="CDD" id="cd12148">
    <property type="entry name" value="fungal_TF_MHR"/>
    <property type="match status" value="1"/>
</dbReference>
<dbReference type="Pfam" id="PF00172">
    <property type="entry name" value="Zn_clus"/>
    <property type="match status" value="1"/>
</dbReference>
<feature type="domain" description="Zn(2)-C6 fungal-type" evidence="6">
    <location>
        <begin position="12"/>
        <end position="42"/>
    </location>
</feature>
<dbReference type="AlphaFoldDB" id="A0A9N9W3E6"/>
<dbReference type="EMBL" id="CABFNQ020000764">
    <property type="protein sequence ID" value="CAH0041842.1"/>
    <property type="molecule type" value="Genomic_DNA"/>
</dbReference>
<evidence type="ECO:0000259" key="6">
    <source>
        <dbReference type="PROSITE" id="PS50048"/>
    </source>
</evidence>
<dbReference type="OrthoDB" id="5141414at2759"/>
<dbReference type="GO" id="GO:0005634">
    <property type="term" value="C:nucleus"/>
    <property type="evidence" value="ECO:0007669"/>
    <property type="project" value="UniProtKB-SubCell"/>
</dbReference>
<evidence type="ECO:0000256" key="5">
    <source>
        <dbReference type="ARBA" id="ARBA00023242"/>
    </source>
</evidence>
<evidence type="ECO:0000256" key="2">
    <source>
        <dbReference type="ARBA" id="ARBA00022723"/>
    </source>
</evidence>
<evidence type="ECO:0000313" key="8">
    <source>
        <dbReference type="Proteomes" id="UP000696573"/>
    </source>
</evidence>
<comment type="caution">
    <text evidence="7">The sequence shown here is derived from an EMBL/GenBank/DDBJ whole genome shotgun (WGS) entry which is preliminary data.</text>
</comment>
<dbReference type="InterPro" id="IPR001138">
    <property type="entry name" value="Zn2Cys6_DnaBD"/>
</dbReference>
<evidence type="ECO:0000256" key="3">
    <source>
        <dbReference type="ARBA" id="ARBA00023015"/>
    </source>
</evidence>
<sequence length="682" mass="77630">MEGTRSRRTSRACVPCRRKKVKCPGEQPVCSFCRRLGQVCEYKPATYDWSQEAETPNIKLMHYVAHFSQIILQVLRVRPRLPCQNNTYSTLINQLKPTMNILLCRRQQETQTYCVRVSLIEYSLLQPREELAGTDLKLAGELYIQWCHDQPMSLFRKDKFLATFGSRDQELQLAISVLAARFPPGDFKAEKRQEAASAVRLCRKLVTDRIANGKVRLSTLQCLCILGMVGFADGDSTQAGLDLTTATYLKDALPLGSSLGNPEEYQLCVHSISTLQYLQGRIPDLDKSVPGGTFLQLSNKSQDHEKAHIAQEMSADEEFYQGILQYKAQAAEIWHMVRAYAAARVRADSLPPWSPQSDYSLVMLRNLEFECRFPLKYRYATSNFGGMSSEALNLRRDYWASFFMTHFIHETIYILLNHPFLLSLRLRNFRHMLPLTFIHNSFEHLSRETGWVIFFLNVLEKQKLQLNDPVIAHCVVIVATVHLQHSFVEDNVLRSKAQSGYETCLRFLKQASLVWPRIMRMTEKLQQLRDSVAIDTTIGTEQPVNTHQSWSINANLLWELLIYEKAGSLDPEISMFDDTITIDDGQQQDITECATVGSAGLFGHRAARKEHFAYPPQEGNNVLHSTPTTIGEIDGAGFVTEQPFTGLGDLNMVDQQDCFPLQAEDFGKAINDWISFDMPDIS</sequence>
<keyword evidence="4" id="KW-0804">Transcription</keyword>
<keyword evidence="5" id="KW-0539">Nucleus</keyword>
<evidence type="ECO:0000256" key="1">
    <source>
        <dbReference type="ARBA" id="ARBA00004123"/>
    </source>
</evidence>
<evidence type="ECO:0000256" key="4">
    <source>
        <dbReference type="ARBA" id="ARBA00023163"/>
    </source>
</evidence>
<dbReference type="PANTHER" id="PTHR47338">
    <property type="entry name" value="ZN(II)2CYS6 TRANSCRIPTION FACTOR (EUROFUNG)-RELATED"/>
    <property type="match status" value="1"/>
</dbReference>
<dbReference type="SUPFAM" id="SSF57701">
    <property type="entry name" value="Zn2/Cys6 DNA-binding domain"/>
    <property type="match status" value="1"/>
</dbReference>
<dbReference type="SMART" id="SM00066">
    <property type="entry name" value="GAL4"/>
    <property type="match status" value="1"/>
</dbReference>
<dbReference type="PANTHER" id="PTHR47338:SF9">
    <property type="entry name" value="ZN(II)2CYS6 TRANSCRIPTION FACTOR (EUROFUNG)"/>
    <property type="match status" value="1"/>
</dbReference>
<gene>
    <name evidence="7" type="ORF">CRHIZ90672A_00012308</name>
</gene>
<accession>A0A9N9W3E6</accession>